<reference evidence="4 5" key="1">
    <citation type="submission" date="2019-12" db="EMBL/GenBank/DDBJ databases">
        <title>Draft genome sequencing of Halomonas icarensis D1-1.</title>
        <authorList>
            <person name="Pandiyan K."/>
            <person name="Kushwaha P."/>
            <person name="Gowdham M."/>
            <person name="Chakdar H."/>
            <person name="Singh A."/>
            <person name="Kumar M."/>
            <person name="Saxena A.K."/>
        </authorList>
    </citation>
    <scope>NUCLEOTIDE SEQUENCE [LARGE SCALE GENOMIC DNA]</scope>
    <source>
        <strain evidence="4 5">D1-1</strain>
    </source>
</reference>
<dbReference type="FunFam" id="3.40.50.720:FF:000084">
    <property type="entry name" value="Short-chain dehydrogenase reductase"/>
    <property type="match status" value="1"/>
</dbReference>
<accession>A0A7X4VZF3</accession>
<dbReference type="PANTHER" id="PTHR42760:SF133">
    <property type="entry name" value="3-OXOACYL-[ACYL-CARRIER-PROTEIN] REDUCTASE"/>
    <property type="match status" value="1"/>
</dbReference>
<feature type="domain" description="Ketoreductase" evidence="3">
    <location>
        <begin position="16"/>
        <end position="197"/>
    </location>
</feature>
<dbReference type="SUPFAM" id="SSF51735">
    <property type="entry name" value="NAD(P)-binding Rossmann-fold domains"/>
    <property type="match status" value="1"/>
</dbReference>
<dbReference type="PROSITE" id="PS00061">
    <property type="entry name" value="ADH_SHORT"/>
    <property type="match status" value="1"/>
</dbReference>
<organism evidence="4 5">
    <name type="scientific">Halomonas icarae</name>
    <dbReference type="NCBI Taxonomy" id="2691040"/>
    <lineage>
        <taxon>Bacteria</taxon>
        <taxon>Pseudomonadati</taxon>
        <taxon>Pseudomonadota</taxon>
        <taxon>Gammaproteobacteria</taxon>
        <taxon>Oceanospirillales</taxon>
        <taxon>Halomonadaceae</taxon>
        <taxon>Halomonas</taxon>
    </lineage>
</organism>
<comment type="similarity">
    <text evidence="1">Belongs to the short-chain dehydrogenases/reductases (SDR) family.</text>
</comment>
<dbReference type="SMART" id="SM00822">
    <property type="entry name" value="PKS_KR"/>
    <property type="match status" value="1"/>
</dbReference>
<dbReference type="CDD" id="cd05233">
    <property type="entry name" value="SDR_c"/>
    <property type="match status" value="1"/>
</dbReference>
<gene>
    <name evidence="4" type="ORF">GRB80_09470</name>
</gene>
<evidence type="ECO:0000256" key="1">
    <source>
        <dbReference type="ARBA" id="ARBA00006484"/>
    </source>
</evidence>
<dbReference type="RefSeq" id="WP_161423405.1">
    <property type="nucleotide sequence ID" value="NZ_JARWMY010000004.1"/>
</dbReference>
<name>A0A7X4VZF3_9GAMM</name>
<dbReference type="Gene3D" id="3.40.50.720">
    <property type="entry name" value="NAD(P)-binding Rossmann-like Domain"/>
    <property type="match status" value="1"/>
</dbReference>
<dbReference type="PRINTS" id="PR00080">
    <property type="entry name" value="SDRFAMILY"/>
</dbReference>
<keyword evidence="5" id="KW-1185">Reference proteome</keyword>
<keyword evidence="2" id="KW-0560">Oxidoreductase</keyword>
<dbReference type="PRINTS" id="PR00081">
    <property type="entry name" value="GDHRDH"/>
</dbReference>
<dbReference type="Proteomes" id="UP000448235">
    <property type="component" value="Unassembled WGS sequence"/>
</dbReference>
<evidence type="ECO:0000313" key="4">
    <source>
        <dbReference type="EMBL" id="NAW13076.1"/>
    </source>
</evidence>
<dbReference type="GO" id="GO:0016616">
    <property type="term" value="F:oxidoreductase activity, acting on the CH-OH group of donors, NAD or NADP as acceptor"/>
    <property type="evidence" value="ECO:0007669"/>
    <property type="project" value="TreeGrafter"/>
</dbReference>
<evidence type="ECO:0000259" key="3">
    <source>
        <dbReference type="SMART" id="SM00822"/>
    </source>
</evidence>
<sequence length="256" mass="27403">MSFSFNDLAFGDLKGQSVFITGGGSGIGAALTEGFLAQGARVAFVDLDGAEAFCDAMEAKYANRPLAIVCDIRDVTALQAAIDQARHAHGPIGVLVNNAARDTRHRLDEWSAEEWDDSLATNLRPQFFTAQAVAADMRELGGGAIINLSSNSVHLGLAGYPAYVTAKAGILGLTRALARELGPDAIRVNCLIPGWVMTQRQKELWVNEADLQECLAQQCLKEPIPVEDMIAPCLFLASRASRMMTGQELIIDGGRA</sequence>
<evidence type="ECO:0000313" key="5">
    <source>
        <dbReference type="Proteomes" id="UP000448235"/>
    </source>
</evidence>
<comment type="caution">
    <text evidence="4">The sequence shown here is derived from an EMBL/GenBank/DDBJ whole genome shotgun (WGS) entry which is preliminary data.</text>
</comment>
<dbReference type="PANTHER" id="PTHR42760">
    <property type="entry name" value="SHORT-CHAIN DEHYDROGENASES/REDUCTASES FAMILY MEMBER"/>
    <property type="match status" value="1"/>
</dbReference>
<dbReference type="AlphaFoldDB" id="A0A7X4VZF3"/>
<proteinExistence type="inferred from homology"/>
<dbReference type="InterPro" id="IPR002347">
    <property type="entry name" value="SDR_fam"/>
</dbReference>
<dbReference type="EMBL" id="WUTS01000001">
    <property type="protein sequence ID" value="NAW13076.1"/>
    <property type="molecule type" value="Genomic_DNA"/>
</dbReference>
<evidence type="ECO:0000256" key="2">
    <source>
        <dbReference type="ARBA" id="ARBA00023002"/>
    </source>
</evidence>
<dbReference type="Pfam" id="PF13561">
    <property type="entry name" value="adh_short_C2"/>
    <property type="match status" value="1"/>
</dbReference>
<dbReference type="InterPro" id="IPR020904">
    <property type="entry name" value="Sc_DH/Rdtase_CS"/>
</dbReference>
<dbReference type="InterPro" id="IPR036291">
    <property type="entry name" value="NAD(P)-bd_dom_sf"/>
</dbReference>
<dbReference type="InterPro" id="IPR057326">
    <property type="entry name" value="KR_dom"/>
</dbReference>
<protein>
    <submittedName>
        <fullName evidence="4">SDR family oxidoreductase</fullName>
    </submittedName>
</protein>